<gene>
    <name evidence="2" type="ORF">UFOPK3268_00664</name>
</gene>
<name>A0A6J7BT56_9ZZZZ</name>
<dbReference type="EMBL" id="CAFBIZ010000067">
    <property type="protein sequence ID" value="CAB4848782.1"/>
    <property type="molecule type" value="Genomic_DNA"/>
</dbReference>
<sequence>MAGSSVITSHGCRGISVHDIGGPWADHCGQRLAGSEPVRMGAPRGYFRRGCGDRIARHRLAGRGEGRVPSSRWDGHGRLHRGPGAGSRGRLCGVRSAVGRVRVLAEVARVVGNPCARLSGGVAHRIAVPACAPSRWGRRPASAPFAVAQPNRMVAHAVLDRTSLARLRLRRLAPPRLHRARVESAGGRVAVRREFGDVGRGGARVPDAQ</sequence>
<evidence type="ECO:0000256" key="1">
    <source>
        <dbReference type="SAM" id="MobiDB-lite"/>
    </source>
</evidence>
<accession>A0A6J7BT56</accession>
<feature type="region of interest" description="Disordered" evidence="1">
    <location>
        <begin position="62"/>
        <end position="86"/>
    </location>
</feature>
<reference evidence="2" key="1">
    <citation type="submission" date="2020-05" db="EMBL/GenBank/DDBJ databases">
        <authorList>
            <person name="Chiriac C."/>
            <person name="Salcher M."/>
            <person name="Ghai R."/>
            <person name="Kavagutti S V."/>
        </authorList>
    </citation>
    <scope>NUCLEOTIDE SEQUENCE</scope>
</reference>
<protein>
    <submittedName>
        <fullName evidence="2">Unannotated protein</fullName>
    </submittedName>
</protein>
<evidence type="ECO:0000313" key="2">
    <source>
        <dbReference type="EMBL" id="CAB4848782.1"/>
    </source>
</evidence>
<dbReference type="AlphaFoldDB" id="A0A6J7BT56"/>
<organism evidence="2">
    <name type="scientific">freshwater metagenome</name>
    <dbReference type="NCBI Taxonomy" id="449393"/>
    <lineage>
        <taxon>unclassified sequences</taxon>
        <taxon>metagenomes</taxon>
        <taxon>ecological metagenomes</taxon>
    </lineage>
</organism>
<proteinExistence type="predicted"/>